<feature type="transmembrane region" description="Helical" evidence="1">
    <location>
        <begin position="153"/>
        <end position="174"/>
    </location>
</feature>
<dbReference type="AlphaFoldDB" id="A0A210QM28"/>
<keyword evidence="1" id="KW-0812">Transmembrane</keyword>
<keyword evidence="3" id="KW-1185">Reference proteome</keyword>
<organism evidence="2 3">
    <name type="scientific">Mizuhopecten yessoensis</name>
    <name type="common">Japanese scallop</name>
    <name type="synonym">Patinopecten yessoensis</name>
    <dbReference type="NCBI Taxonomy" id="6573"/>
    <lineage>
        <taxon>Eukaryota</taxon>
        <taxon>Metazoa</taxon>
        <taxon>Spiralia</taxon>
        <taxon>Lophotrochozoa</taxon>
        <taxon>Mollusca</taxon>
        <taxon>Bivalvia</taxon>
        <taxon>Autobranchia</taxon>
        <taxon>Pteriomorphia</taxon>
        <taxon>Pectinida</taxon>
        <taxon>Pectinoidea</taxon>
        <taxon>Pectinidae</taxon>
        <taxon>Mizuhopecten</taxon>
    </lineage>
</organism>
<feature type="transmembrane region" description="Helical" evidence="1">
    <location>
        <begin position="415"/>
        <end position="437"/>
    </location>
</feature>
<feature type="transmembrane region" description="Helical" evidence="1">
    <location>
        <begin position="217"/>
        <end position="237"/>
    </location>
</feature>
<evidence type="ECO:0000256" key="1">
    <source>
        <dbReference type="SAM" id="Phobius"/>
    </source>
</evidence>
<protein>
    <submittedName>
        <fullName evidence="2">Solute carrier family 43 member 3</fullName>
    </submittedName>
</protein>
<feature type="transmembrane region" description="Helical" evidence="1">
    <location>
        <begin position="389"/>
        <end position="409"/>
    </location>
</feature>
<dbReference type="Proteomes" id="UP000242188">
    <property type="component" value="Unassembled WGS sequence"/>
</dbReference>
<keyword evidence="1" id="KW-1133">Transmembrane helix</keyword>
<evidence type="ECO:0000313" key="3">
    <source>
        <dbReference type="Proteomes" id="UP000242188"/>
    </source>
</evidence>
<keyword evidence="1" id="KW-0472">Membrane</keyword>
<sequence>MKYHGWRKYLVAVWAFIETFLFAGLLYGWASVNWILKQENVYADLCPQTTFKTNVTINGTDNVVTYDTVGGNTTSQNGTDVGPNPIGYRPQCRPQDEKFALCFTIGSALFCASSALFGHINYKFGTRITRICSMIIFMSGTIMFAFVDTERPWLIYPGLAFIGMGGLPLLVTNAQIGNLFPKGSSTWIGLLCGGFDCSSAVQFMVKGAYETGIRIQYSYGLLTGLHLMVGVSTFFFLPKKFIPRPSEAAATEVAQDEKTIDLLENDKLNGSTTQENGQVYEKTTFEVSDEKASDTPSLKSCLMSATFLLHVFWLCLLQLRFYFFLSSVNTYLHRITNNDKYKVSYFTNVMMYTMLGGLFSSMFSGIVYDWQRRMFQDSRMALRRKLMPAILPLMITCGLGVLLSVLVLIPQEEVLYFVFIVMTLYRSFIYSIGAAYLSAMFPNEYFGLLYGVWIIAAGIVGFLQIVFFNWAQSYLEGPFHVKFECSSTHGKKLFFLTLKIMNLFLMITKIYEKLS</sequence>
<feature type="transmembrane region" description="Helical" evidence="1">
    <location>
        <begin position="301"/>
        <end position="325"/>
    </location>
</feature>
<dbReference type="EMBL" id="NEDP02002941">
    <property type="protein sequence ID" value="OWF49785.1"/>
    <property type="molecule type" value="Genomic_DNA"/>
</dbReference>
<accession>A0A210QM28</accession>
<feature type="transmembrane region" description="Helical" evidence="1">
    <location>
        <begin position="128"/>
        <end position="147"/>
    </location>
</feature>
<dbReference type="InterPro" id="IPR027197">
    <property type="entry name" value="SLC43A3"/>
</dbReference>
<dbReference type="GO" id="GO:0022857">
    <property type="term" value="F:transmembrane transporter activity"/>
    <property type="evidence" value="ECO:0007669"/>
    <property type="project" value="InterPro"/>
</dbReference>
<evidence type="ECO:0000313" key="2">
    <source>
        <dbReference type="EMBL" id="OWF49785.1"/>
    </source>
</evidence>
<dbReference type="SUPFAM" id="SSF103473">
    <property type="entry name" value="MFS general substrate transporter"/>
    <property type="match status" value="1"/>
</dbReference>
<gene>
    <name evidence="2" type="ORF">KP79_PYT05700</name>
</gene>
<dbReference type="OrthoDB" id="330047at2759"/>
<comment type="caution">
    <text evidence="2">The sequence shown here is derived from an EMBL/GenBank/DDBJ whole genome shotgun (WGS) entry which is preliminary data.</text>
</comment>
<feature type="transmembrane region" description="Helical" evidence="1">
    <location>
        <begin position="345"/>
        <end position="368"/>
    </location>
</feature>
<feature type="transmembrane region" description="Helical" evidence="1">
    <location>
        <begin position="186"/>
        <end position="205"/>
    </location>
</feature>
<dbReference type="Gene3D" id="1.20.1250.20">
    <property type="entry name" value="MFS general substrate transporter like domains"/>
    <property type="match status" value="1"/>
</dbReference>
<feature type="transmembrane region" description="Helical" evidence="1">
    <location>
        <begin position="449"/>
        <end position="473"/>
    </location>
</feature>
<feature type="transmembrane region" description="Helical" evidence="1">
    <location>
        <begin position="98"/>
        <end position="116"/>
    </location>
</feature>
<dbReference type="Pfam" id="PF07690">
    <property type="entry name" value="MFS_1"/>
    <property type="match status" value="1"/>
</dbReference>
<dbReference type="InterPro" id="IPR036259">
    <property type="entry name" value="MFS_trans_sf"/>
</dbReference>
<dbReference type="InterPro" id="IPR011701">
    <property type="entry name" value="MFS"/>
</dbReference>
<name>A0A210QM28_MIZYE</name>
<dbReference type="PANTHER" id="PTHR20765">
    <property type="entry name" value="SOLUTE CARRIER FAMILY 43 MEMBER 3-RELATED"/>
    <property type="match status" value="1"/>
</dbReference>
<reference evidence="2 3" key="1">
    <citation type="journal article" date="2017" name="Nat. Ecol. Evol.">
        <title>Scallop genome provides insights into evolution of bilaterian karyotype and development.</title>
        <authorList>
            <person name="Wang S."/>
            <person name="Zhang J."/>
            <person name="Jiao W."/>
            <person name="Li J."/>
            <person name="Xun X."/>
            <person name="Sun Y."/>
            <person name="Guo X."/>
            <person name="Huan P."/>
            <person name="Dong B."/>
            <person name="Zhang L."/>
            <person name="Hu X."/>
            <person name="Sun X."/>
            <person name="Wang J."/>
            <person name="Zhao C."/>
            <person name="Wang Y."/>
            <person name="Wang D."/>
            <person name="Huang X."/>
            <person name="Wang R."/>
            <person name="Lv J."/>
            <person name="Li Y."/>
            <person name="Zhang Z."/>
            <person name="Liu B."/>
            <person name="Lu W."/>
            <person name="Hui Y."/>
            <person name="Liang J."/>
            <person name="Zhou Z."/>
            <person name="Hou R."/>
            <person name="Li X."/>
            <person name="Liu Y."/>
            <person name="Li H."/>
            <person name="Ning X."/>
            <person name="Lin Y."/>
            <person name="Zhao L."/>
            <person name="Xing Q."/>
            <person name="Dou J."/>
            <person name="Li Y."/>
            <person name="Mao J."/>
            <person name="Guo H."/>
            <person name="Dou H."/>
            <person name="Li T."/>
            <person name="Mu C."/>
            <person name="Jiang W."/>
            <person name="Fu Q."/>
            <person name="Fu X."/>
            <person name="Miao Y."/>
            <person name="Liu J."/>
            <person name="Yu Q."/>
            <person name="Li R."/>
            <person name="Liao H."/>
            <person name="Li X."/>
            <person name="Kong Y."/>
            <person name="Jiang Z."/>
            <person name="Chourrout D."/>
            <person name="Li R."/>
            <person name="Bao Z."/>
        </authorList>
    </citation>
    <scope>NUCLEOTIDE SEQUENCE [LARGE SCALE GENOMIC DNA]</scope>
    <source>
        <strain evidence="2 3">PY_sf001</strain>
    </source>
</reference>
<proteinExistence type="predicted"/>
<dbReference type="PANTHER" id="PTHR20765:SF1">
    <property type="entry name" value="EQUILIBRATIVE NUCLEOBASE TRANSPORTER 1"/>
    <property type="match status" value="1"/>
</dbReference>
<feature type="transmembrane region" description="Helical" evidence="1">
    <location>
        <begin position="9"/>
        <end position="30"/>
    </location>
</feature>